<comment type="caution">
    <text evidence="2">The sequence shown here is derived from an EMBL/GenBank/DDBJ whole genome shotgun (WGS) entry which is preliminary data.</text>
</comment>
<organism evidence="2 3">
    <name type="scientific">Trifolium medium</name>
    <dbReference type="NCBI Taxonomy" id="97028"/>
    <lineage>
        <taxon>Eukaryota</taxon>
        <taxon>Viridiplantae</taxon>
        <taxon>Streptophyta</taxon>
        <taxon>Embryophyta</taxon>
        <taxon>Tracheophyta</taxon>
        <taxon>Spermatophyta</taxon>
        <taxon>Magnoliopsida</taxon>
        <taxon>eudicotyledons</taxon>
        <taxon>Gunneridae</taxon>
        <taxon>Pentapetalae</taxon>
        <taxon>rosids</taxon>
        <taxon>fabids</taxon>
        <taxon>Fabales</taxon>
        <taxon>Fabaceae</taxon>
        <taxon>Papilionoideae</taxon>
        <taxon>50 kb inversion clade</taxon>
        <taxon>NPAAA clade</taxon>
        <taxon>Hologalegina</taxon>
        <taxon>IRL clade</taxon>
        <taxon>Trifolieae</taxon>
        <taxon>Trifolium</taxon>
    </lineage>
</organism>
<feature type="domain" description="RNase H type-1" evidence="1">
    <location>
        <begin position="39"/>
        <end position="168"/>
    </location>
</feature>
<sequence>MFSERSQPERAWQPFWVKKKRGKQVIRMKKHTMGTILVNTDACHNSKEKKFFFGGLVRDAKFDVKSSYCEQENYKSNEGDDNDMAYIAEVKGIHKVLDFCKDKYDNIMLVSDNLNAIRNLNKVDQDGKDIAQPTINQILSLKRHFRNIILCYAPRELNEAADYLANLAKELQEAKRKLDPPADEELLKRLKDDADGRWFKREELST</sequence>
<protein>
    <submittedName>
        <fullName evidence="2">HVA22-like protein a</fullName>
    </submittedName>
</protein>
<dbReference type="InterPro" id="IPR053151">
    <property type="entry name" value="RNase_H-like"/>
</dbReference>
<dbReference type="GO" id="GO:0004523">
    <property type="term" value="F:RNA-DNA hybrid ribonuclease activity"/>
    <property type="evidence" value="ECO:0007669"/>
    <property type="project" value="InterPro"/>
</dbReference>
<dbReference type="EMBL" id="LXQA010013672">
    <property type="protein sequence ID" value="MCH88185.1"/>
    <property type="molecule type" value="Genomic_DNA"/>
</dbReference>
<proteinExistence type="predicted"/>
<evidence type="ECO:0000313" key="3">
    <source>
        <dbReference type="Proteomes" id="UP000265520"/>
    </source>
</evidence>
<dbReference type="Gene3D" id="3.30.420.10">
    <property type="entry name" value="Ribonuclease H-like superfamily/Ribonuclease H"/>
    <property type="match status" value="1"/>
</dbReference>
<name>A0A392MM69_9FABA</name>
<dbReference type="InterPro" id="IPR012337">
    <property type="entry name" value="RNaseH-like_sf"/>
</dbReference>
<evidence type="ECO:0000259" key="1">
    <source>
        <dbReference type="Pfam" id="PF13456"/>
    </source>
</evidence>
<accession>A0A392MM69</accession>
<dbReference type="CDD" id="cd06222">
    <property type="entry name" value="RNase_H_like"/>
    <property type="match status" value="1"/>
</dbReference>
<dbReference type="InterPro" id="IPR044730">
    <property type="entry name" value="RNase_H-like_dom_plant"/>
</dbReference>
<dbReference type="AlphaFoldDB" id="A0A392MM69"/>
<keyword evidence="3" id="KW-1185">Reference proteome</keyword>
<reference evidence="2 3" key="1">
    <citation type="journal article" date="2018" name="Front. Plant Sci.">
        <title>Red Clover (Trifolium pratense) and Zigzag Clover (T. medium) - A Picture of Genomic Similarities and Differences.</title>
        <authorList>
            <person name="Dluhosova J."/>
            <person name="Istvanek J."/>
            <person name="Nedelnik J."/>
            <person name="Repkova J."/>
        </authorList>
    </citation>
    <scope>NUCLEOTIDE SEQUENCE [LARGE SCALE GENOMIC DNA]</scope>
    <source>
        <strain evidence="3">cv. 10/8</strain>
        <tissue evidence="2">Leaf</tissue>
    </source>
</reference>
<dbReference type="PANTHER" id="PTHR47723:SF21">
    <property type="entry name" value="POLYNUCLEOTIDYL TRANSFERASE, RIBONUCLEASE H-LIKE SUPERFAMILY PROTEIN"/>
    <property type="match status" value="1"/>
</dbReference>
<dbReference type="GO" id="GO:0003676">
    <property type="term" value="F:nucleic acid binding"/>
    <property type="evidence" value="ECO:0007669"/>
    <property type="project" value="InterPro"/>
</dbReference>
<evidence type="ECO:0000313" key="2">
    <source>
        <dbReference type="EMBL" id="MCH88185.1"/>
    </source>
</evidence>
<dbReference type="Proteomes" id="UP000265520">
    <property type="component" value="Unassembled WGS sequence"/>
</dbReference>
<dbReference type="InterPro" id="IPR002156">
    <property type="entry name" value="RNaseH_domain"/>
</dbReference>
<dbReference type="PANTHER" id="PTHR47723">
    <property type="entry name" value="OS05G0353850 PROTEIN"/>
    <property type="match status" value="1"/>
</dbReference>
<dbReference type="InterPro" id="IPR036397">
    <property type="entry name" value="RNaseH_sf"/>
</dbReference>
<gene>
    <name evidence="2" type="ORF">A2U01_0009068</name>
</gene>
<dbReference type="Pfam" id="PF13456">
    <property type="entry name" value="RVT_3"/>
    <property type="match status" value="1"/>
</dbReference>
<dbReference type="SUPFAM" id="SSF53098">
    <property type="entry name" value="Ribonuclease H-like"/>
    <property type="match status" value="1"/>
</dbReference>